<proteinExistence type="predicted"/>
<accession>A0ACA9PNG1</accession>
<evidence type="ECO:0000313" key="2">
    <source>
        <dbReference type="Proteomes" id="UP000789702"/>
    </source>
</evidence>
<evidence type="ECO:0000313" key="1">
    <source>
        <dbReference type="EMBL" id="CAG8714196.1"/>
    </source>
</evidence>
<feature type="non-terminal residue" evidence="1">
    <location>
        <position position="1"/>
    </location>
</feature>
<comment type="caution">
    <text evidence="1">The sequence shown here is derived from an EMBL/GenBank/DDBJ whole genome shotgun (WGS) entry which is preliminary data.</text>
</comment>
<organism evidence="1 2">
    <name type="scientific">Dentiscutata heterogama</name>
    <dbReference type="NCBI Taxonomy" id="1316150"/>
    <lineage>
        <taxon>Eukaryota</taxon>
        <taxon>Fungi</taxon>
        <taxon>Fungi incertae sedis</taxon>
        <taxon>Mucoromycota</taxon>
        <taxon>Glomeromycotina</taxon>
        <taxon>Glomeromycetes</taxon>
        <taxon>Diversisporales</taxon>
        <taxon>Gigasporaceae</taxon>
        <taxon>Dentiscutata</taxon>
    </lineage>
</organism>
<sequence length="405" mass="46314">EISVGRGNSNDIIVKDQEIAKRHARIIVNYQGQVEIKELGSDYGIFVNGEKLGFRTSRLLIRDDVISMGRSEFQYLPTGEYKNHFKSINDQNDHMAGDYALKELATLIQNNNVRSEDIFARYGGDEFTLLLKDTNKMLAFEIAEKIRDSVETHSFIYNKIKLSVTLSIGVSEMNSSVKTCNDLLLHADNASKKAKECGRNRIIIWSDEPNSTLENENRLSESPNKSTENGNNNYKELFCTSSSAMSDSFSPTVDASFSSSFSSTMDDEIGITMVKSDLENKRTECYMYFPRKETLDFIRTKLEEYDFHMGTNCHFTVKNGALILRKDESKLNILRIIETRDNDTHCLYIKERAEFDLLQLKYEKGFKFGTDGSIGNASYKAFEIDINKIEFSDPGFVREEKEYKC</sequence>
<reference evidence="1" key="1">
    <citation type="submission" date="2021-06" db="EMBL/GenBank/DDBJ databases">
        <authorList>
            <person name="Kallberg Y."/>
            <person name="Tangrot J."/>
            <person name="Rosling A."/>
        </authorList>
    </citation>
    <scope>NUCLEOTIDE SEQUENCE</scope>
    <source>
        <strain evidence="1">IL203A</strain>
    </source>
</reference>
<name>A0ACA9PNG1_9GLOM</name>
<feature type="non-terminal residue" evidence="1">
    <location>
        <position position="405"/>
    </location>
</feature>
<protein>
    <submittedName>
        <fullName evidence="1">439_t:CDS:1</fullName>
    </submittedName>
</protein>
<gene>
    <name evidence="1" type="ORF">DHETER_LOCUS12440</name>
</gene>
<dbReference type="EMBL" id="CAJVPU010030507">
    <property type="protein sequence ID" value="CAG8714196.1"/>
    <property type="molecule type" value="Genomic_DNA"/>
</dbReference>
<keyword evidence="2" id="KW-1185">Reference proteome</keyword>
<dbReference type="Proteomes" id="UP000789702">
    <property type="component" value="Unassembled WGS sequence"/>
</dbReference>